<dbReference type="InterPro" id="IPR011126">
    <property type="entry name" value="Hpr_kin/Pase_Hpr_N"/>
</dbReference>
<evidence type="ECO:0000256" key="3">
    <source>
        <dbReference type="ARBA" id="ARBA00006883"/>
    </source>
</evidence>
<dbReference type="SUPFAM" id="SSF53795">
    <property type="entry name" value="PEP carboxykinase-like"/>
    <property type="match status" value="1"/>
</dbReference>
<evidence type="ECO:0000256" key="14">
    <source>
        <dbReference type="SAM" id="MobiDB-lite"/>
    </source>
</evidence>
<dbReference type="GO" id="GO:0046872">
    <property type="term" value="F:metal ion binding"/>
    <property type="evidence" value="ECO:0007669"/>
    <property type="project" value="UniProtKB-KW"/>
</dbReference>
<dbReference type="SUPFAM" id="SSF75138">
    <property type="entry name" value="HprK N-terminal domain-like"/>
    <property type="match status" value="1"/>
</dbReference>
<gene>
    <name evidence="17" type="ORF">SAOR_13630</name>
</gene>
<name>A0A423PHE1_9GAMM</name>
<evidence type="ECO:0000256" key="12">
    <source>
        <dbReference type="ARBA" id="ARBA00023268"/>
    </source>
</evidence>
<protein>
    <submittedName>
        <fullName evidence="17">Aldolase</fullName>
    </submittedName>
</protein>
<dbReference type="CDD" id="cd01918">
    <property type="entry name" value="HprK_C"/>
    <property type="match status" value="1"/>
</dbReference>
<evidence type="ECO:0000256" key="11">
    <source>
        <dbReference type="ARBA" id="ARBA00022842"/>
    </source>
</evidence>
<keyword evidence="18" id="KW-1185">Reference proteome</keyword>
<comment type="caution">
    <text evidence="17">The sequence shown here is derived from an EMBL/GenBank/DDBJ whole genome shotgun (WGS) entry which is preliminary data.</text>
</comment>
<evidence type="ECO:0000313" key="18">
    <source>
        <dbReference type="Proteomes" id="UP000283993"/>
    </source>
</evidence>
<evidence type="ECO:0000256" key="9">
    <source>
        <dbReference type="ARBA" id="ARBA00022777"/>
    </source>
</evidence>
<keyword evidence="9" id="KW-0418">Kinase</keyword>
<dbReference type="Gene3D" id="3.40.50.300">
    <property type="entry name" value="P-loop containing nucleotide triphosphate hydrolases"/>
    <property type="match status" value="1"/>
</dbReference>
<dbReference type="GO" id="GO:0005524">
    <property type="term" value="F:ATP binding"/>
    <property type="evidence" value="ECO:0007669"/>
    <property type="project" value="UniProtKB-KW"/>
</dbReference>
<comment type="similarity">
    <text evidence="3">Belongs to the HPrK/P family.</text>
</comment>
<evidence type="ECO:0000313" key="17">
    <source>
        <dbReference type="EMBL" id="ROO25007.1"/>
    </source>
</evidence>
<evidence type="ECO:0000259" key="16">
    <source>
        <dbReference type="Pfam" id="PF07475"/>
    </source>
</evidence>
<dbReference type="Pfam" id="PF02603">
    <property type="entry name" value="Hpr_kinase_N"/>
    <property type="match status" value="1"/>
</dbReference>
<evidence type="ECO:0000256" key="6">
    <source>
        <dbReference type="ARBA" id="ARBA00022679"/>
    </source>
</evidence>
<feature type="domain" description="HPr(Ser) kinase/phosphorylase N-terminal" evidence="15">
    <location>
        <begin position="19"/>
        <end position="145"/>
    </location>
</feature>
<evidence type="ECO:0000256" key="8">
    <source>
        <dbReference type="ARBA" id="ARBA00022741"/>
    </source>
</evidence>
<dbReference type="NCBIfam" id="TIGR00679">
    <property type="entry name" value="hpr-ser"/>
    <property type="match status" value="1"/>
</dbReference>
<keyword evidence="11" id="KW-0460">Magnesium</keyword>
<dbReference type="PANTHER" id="PTHR30305">
    <property type="entry name" value="PROTEIN YJDM-RELATED"/>
    <property type="match status" value="1"/>
</dbReference>
<organism evidence="17 18">
    <name type="scientific">Salinisphaera orenii MK-B5</name>
    <dbReference type="NCBI Taxonomy" id="856730"/>
    <lineage>
        <taxon>Bacteria</taxon>
        <taxon>Pseudomonadati</taxon>
        <taxon>Pseudomonadota</taxon>
        <taxon>Gammaproteobacteria</taxon>
        <taxon>Salinisphaerales</taxon>
        <taxon>Salinisphaeraceae</taxon>
        <taxon>Salinisphaera</taxon>
    </lineage>
</organism>
<feature type="region of interest" description="Disordered" evidence="14">
    <location>
        <begin position="309"/>
        <end position="347"/>
    </location>
</feature>
<dbReference type="EMBL" id="AYKH01000040">
    <property type="protein sequence ID" value="ROO25007.1"/>
    <property type="molecule type" value="Genomic_DNA"/>
</dbReference>
<dbReference type="InterPro" id="IPR011104">
    <property type="entry name" value="Hpr_kin/Pase_C"/>
</dbReference>
<evidence type="ECO:0000256" key="7">
    <source>
        <dbReference type="ARBA" id="ARBA00022723"/>
    </source>
</evidence>
<dbReference type="GO" id="GO:0000155">
    <property type="term" value="F:phosphorelay sensor kinase activity"/>
    <property type="evidence" value="ECO:0007669"/>
    <property type="project" value="InterPro"/>
</dbReference>
<accession>A0A423PHE1</accession>
<comment type="cofactor">
    <cofactor evidence="2">
        <name>Mg(2+)</name>
        <dbReference type="ChEBI" id="CHEBI:18420"/>
    </cofactor>
</comment>
<evidence type="ECO:0000256" key="10">
    <source>
        <dbReference type="ARBA" id="ARBA00022840"/>
    </source>
</evidence>
<keyword evidence="8" id="KW-0547">Nucleotide-binding</keyword>
<evidence type="ECO:0000256" key="2">
    <source>
        <dbReference type="ARBA" id="ARBA00001946"/>
    </source>
</evidence>
<dbReference type="InterPro" id="IPR027417">
    <property type="entry name" value="P-loop_NTPase"/>
</dbReference>
<dbReference type="InterPro" id="IPR028979">
    <property type="entry name" value="Ser_kin/Pase_Hpr-like_N_sf"/>
</dbReference>
<comment type="catalytic activity">
    <reaction evidence="13">
        <text>[HPr protein]-O-phospho-L-serine + phosphate + H(+) = [HPr protein]-L-serine + diphosphate</text>
        <dbReference type="Rhea" id="RHEA:46604"/>
        <dbReference type="Rhea" id="RHEA-COMP:11602"/>
        <dbReference type="Rhea" id="RHEA-COMP:11603"/>
        <dbReference type="ChEBI" id="CHEBI:15378"/>
        <dbReference type="ChEBI" id="CHEBI:29999"/>
        <dbReference type="ChEBI" id="CHEBI:33019"/>
        <dbReference type="ChEBI" id="CHEBI:43474"/>
        <dbReference type="ChEBI" id="CHEBI:83421"/>
    </reaction>
</comment>
<keyword evidence="5" id="KW-0723">Serine/threonine-protein kinase</keyword>
<evidence type="ECO:0000256" key="4">
    <source>
        <dbReference type="ARBA" id="ARBA00011643"/>
    </source>
</evidence>
<evidence type="ECO:0000256" key="13">
    <source>
        <dbReference type="ARBA" id="ARBA00047657"/>
    </source>
</evidence>
<proteinExistence type="inferred from homology"/>
<dbReference type="Proteomes" id="UP000283993">
    <property type="component" value="Unassembled WGS sequence"/>
</dbReference>
<sequence length="347" mass="37724">MPLTGEDEFDQTLETRRVAVETVFAELRTSLGLHWPRPTIGGHATVGATRIDGRRVPIVGYLNFIHPPQVQVIGEPEIAYLDTIEPDQHAHVLERLTTGATRLVVVADDQTLAAPLREALYGAGIAVFESRESGHKAAYRIRHFLGEALARQVTLHGVFLEVLSIGLLLTGDSGVGKSELALELVNRGHRLVADDAPEFALLGPDDLNGGCPALLQDFLEVRGLGLLNIRAMFGEAAIKRRKQLGLIIRLVRPESSHLAAADRLAGTRATRRILDVDIPEITLPVAVGHNLSVLVEAACRDHLLRMQGHQSDRQFADRQRAAMSVEPETDDPAVSGSRATPPEDGLE</sequence>
<keyword evidence="6" id="KW-0808">Transferase</keyword>
<dbReference type="GO" id="GO:0004674">
    <property type="term" value="F:protein serine/threonine kinase activity"/>
    <property type="evidence" value="ECO:0007669"/>
    <property type="project" value="UniProtKB-KW"/>
</dbReference>
<keyword evidence="10" id="KW-0067">ATP-binding</keyword>
<dbReference type="RefSeq" id="WP_185015697.1">
    <property type="nucleotide sequence ID" value="NZ_AYKH01000040.1"/>
</dbReference>
<comment type="catalytic activity">
    <reaction evidence="1">
        <text>[HPr protein]-L-serine + ATP = [HPr protein]-O-phospho-L-serine + ADP + H(+)</text>
        <dbReference type="Rhea" id="RHEA:46600"/>
        <dbReference type="Rhea" id="RHEA-COMP:11602"/>
        <dbReference type="Rhea" id="RHEA-COMP:11603"/>
        <dbReference type="ChEBI" id="CHEBI:15378"/>
        <dbReference type="ChEBI" id="CHEBI:29999"/>
        <dbReference type="ChEBI" id="CHEBI:30616"/>
        <dbReference type="ChEBI" id="CHEBI:83421"/>
        <dbReference type="ChEBI" id="CHEBI:456216"/>
    </reaction>
</comment>
<dbReference type="PROSITE" id="PS00675">
    <property type="entry name" value="SIGMA54_INTERACT_1"/>
    <property type="match status" value="1"/>
</dbReference>
<dbReference type="FunFam" id="3.40.50.300:FF:000174">
    <property type="entry name" value="HPr kinase/phosphorylase"/>
    <property type="match status" value="1"/>
</dbReference>
<evidence type="ECO:0000256" key="5">
    <source>
        <dbReference type="ARBA" id="ARBA00022527"/>
    </source>
</evidence>
<dbReference type="Gene3D" id="3.40.1390.20">
    <property type="entry name" value="HprK N-terminal domain-like"/>
    <property type="match status" value="1"/>
</dbReference>
<dbReference type="Pfam" id="PF07475">
    <property type="entry name" value="Hpr_kinase_C"/>
    <property type="match status" value="1"/>
</dbReference>
<dbReference type="InterPro" id="IPR003755">
    <property type="entry name" value="HPr(Ser)_kin/Pase"/>
</dbReference>
<dbReference type="InterPro" id="IPR025662">
    <property type="entry name" value="Sigma_54_int_dom_ATP-bd_1"/>
</dbReference>
<dbReference type="AlphaFoldDB" id="A0A423PHE1"/>
<keyword evidence="12" id="KW-0511">Multifunctional enzyme</keyword>
<dbReference type="GO" id="GO:0006109">
    <property type="term" value="P:regulation of carbohydrate metabolic process"/>
    <property type="evidence" value="ECO:0007669"/>
    <property type="project" value="InterPro"/>
</dbReference>
<keyword evidence="7" id="KW-0479">Metal-binding</keyword>
<reference evidence="17 18" key="1">
    <citation type="submission" date="2013-10" db="EMBL/GenBank/DDBJ databases">
        <title>Salinisphaera orenii MK-B5 Genome Sequencing.</title>
        <authorList>
            <person name="Lai Q."/>
            <person name="Li C."/>
            <person name="Shao Z."/>
        </authorList>
    </citation>
    <scope>NUCLEOTIDE SEQUENCE [LARGE SCALE GENOMIC DNA]</scope>
    <source>
        <strain evidence="17 18">MK-B5</strain>
    </source>
</reference>
<evidence type="ECO:0000256" key="1">
    <source>
        <dbReference type="ARBA" id="ARBA00001120"/>
    </source>
</evidence>
<comment type="subunit">
    <text evidence="4">Homohexamer.</text>
</comment>
<dbReference type="PANTHER" id="PTHR30305:SF1">
    <property type="entry name" value="HPR KINASE_PHOSPHORYLASE"/>
    <property type="match status" value="1"/>
</dbReference>
<feature type="domain" description="HPr kinase/phosphorylase C-terminal" evidence="16">
    <location>
        <begin position="148"/>
        <end position="318"/>
    </location>
</feature>
<evidence type="ECO:0000259" key="15">
    <source>
        <dbReference type="Pfam" id="PF02603"/>
    </source>
</evidence>
<feature type="compositionally biased region" description="Basic and acidic residues" evidence="14">
    <location>
        <begin position="309"/>
        <end position="320"/>
    </location>
</feature>